<evidence type="ECO:0000259" key="9">
    <source>
        <dbReference type="PROSITE" id="PS50109"/>
    </source>
</evidence>
<proteinExistence type="predicted"/>
<dbReference type="SMART" id="SM00387">
    <property type="entry name" value="HATPase_c"/>
    <property type="match status" value="1"/>
</dbReference>
<keyword evidence="5 10" id="KW-0418">Kinase</keyword>
<evidence type="ECO:0000256" key="7">
    <source>
        <dbReference type="ARBA" id="ARBA00023136"/>
    </source>
</evidence>
<keyword evidence="8" id="KW-0812">Transmembrane</keyword>
<gene>
    <name evidence="10" type="ORF">CWE22_09260</name>
</gene>
<dbReference type="EC" id="2.7.13.3" evidence="2"/>
<feature type="transmembrane region" description="Helical" evidence="8">
    <location>
        <begin position="184"/>
        <end position="208"/>
    </location>
</feature>
<dbReference type="InterPro" id="IPR004358">
    <property type="entry name" value="Sig_transdc_His_kin-like_C"/>
</dbReference>
<dbReference type="PANTHER" id="PTHR43547">
    <property type="entry name" value="TWO-COMPONENT HISTIDINE KINASE"/>
    <property type="match status" value="1"/>
</dbReference>
<dbReference type="FunFam" id="1.10.287.130:FF:000001">
    <property type="entry name" value="Two-component sensor histidine kinase"/>
    <property type="match status" value="1"/>
</dbReference>
<evidence type="ECO:0000256" key="4">
    <source>
        <dbReference type="ARBA" id="ARBA00022679"/>
    </source>
</evidence>
<evidence type="ECO:0000313" key="11">
    <source>
        <dbReference type="Proteomes" id="UP000287766"/>
    </source>
</evidence>
<dbReference type="PRINTS" id="PR00344">
    <property type="entry name" value="BCTRLSENSOR"/>
</dbReference>
<keyword evidence="8" id="KW-1133">Transmembrane helix</keyword>
<dbReference type="Gene3D" id="1.10.287.130">
    <property type="match status" value="1"/>
</dbReference>
<dbReference type="InterPro" id="IPR036097">
    <property type="entry name" value="HisK_dim/P_sf"/>
</dbReference>
<dbReference type="FunFam" id="3.30.565.10:FF:000006">
    <property type="entry name" value="Sensor histidine kinase WalK"/>
    <property type="match status" value="1"/>
</dbReference>
<dbReference type="EMBL" id="PIPR01000002">
    <property type="protein sequence ID" value="RUO39476.1"/>
    <property type="molecule type" value="Genomic_DNA"/>
</dbReference>
<evidence type="ECO:0000256" key="3">
    <source>
        <dbReference type="ARBA" id="ARBA00022553"/>
    </source>
</evidence>
<evidence type="ECO:0000256" key="8">
    <source>
        <dbReference type="SAM" id="Phobius"/>
    </source>
</evidence>
<dbReference type="Pfam" id="PF00512">
    <property type="entry name" value="HisKA"/>
    <property type="match status" value="1"/>
</dbReference>
<dbReference type="Proteomes" id="UP000287766">
    <property type="component" value="Unassembled WGS sequence"/>
</dbReference>
<dbReference type="CDD" id="cd00082">
    <property type="entry name" value="HisKA"/>
    <property type="match status" value="1"/>
</dbReference>
<dbReference type="InterPro" id="IPR036890">
    <property type="entry name" value="HATPase_C_sf"/>
</dbReference>
<accession>A0A7Z7ET54</accession>
<dbReference type="SUPFAM" id="SSF47384">
    <property type="entry name" value="Homodimeric domain of signal transducing histidine kinase"/>
    <property type="match status" value="1"/>
</dbReference>
<keyword evidence="4" id="KW-0808">Transferase</keyword>
<dbReference type="GO" id="GO:0005886">
    <property type="term" value="C:plasma membrane"/>
    <property type="evidence" value="ECO:0007669"/>
    <property type="project" value="UniProtKB-ARBA"/>
</dbReference>
<sequence>MFKKKLLRFAIVSLLIVVLAAVMVLWSSRVTLNQIGQMNTANALLNEHLQLSSTSYRLFKQLTDEILFGQFANQSAVRNKRAIIAESLGKIRLLEIQQREALGIEFTAGSIEDTDALEALIDSIIADFEQIVENSDPVDYDDRIRFILEERIDIGFREAINAAVTRQQNVVDALNSRIDGIHVIILWTAISLAILAIVITLAGVSSLLRAVERTREELEYQVAQRTAELTSANTALERSDSIRRNFLADISHELRTPLTIIRGEAQVALRREQRDHEEYRTALRCVLEQSVALSRLVDDLLFIARADSNSLRLNRQPVDVVRLLHSVVEDTRALSEHHQIQIECAEDSVASAVIDAERIRQLLVILIENAIRYSPANTQIILRAKISEADLIIVVEDFGYGIEANELPFIFERFYRGAQTSKHEQGMGLGLAVAKAIATAHGGRLTASSTVGEGTQMTVVLPRELQREMA</sequence>
<dbReference type="Gene3D" id="3.30.565.10">
    <property type="entry name" value="Histidine kinase-like ATPase, C-terminal domain"/>
    <property type="match status" value="1"/>
</dbReference>
<dbReference type="SMART" id="SM00388">
    <property type="entry name" value="HisKA"/>
    <property type="match status" value="1"/>
</dbReference>
<dbReference type="Pfam" id="PF02518">
    <property type="entry name" value="HATPase_c"/>
    <property type="match status" value="1"/>
</dbReference>
<dbReference type="CDD" id="cd00075">
    <property type="entry name" value="HATPase"/>
    <property type="match status" value="1"/>
</dbReference>
<protein>
    <recommendedName>
        <fullName evidence="2">histidine kinase</fullName>
        <ecNumber evidence="2">2.7.13.3</ecNumber>
    </recommendedName>
</protein>
<evidence type="ECO:0000256" key="1">
    <source>
        <dbReference type="ARBA" id="ARBA00000085"/>
    </source>
</evidence>
<comment type="caution">
    <text evidence="10">The sequence shown here is derived from an EMBL/GenBank/DDBJ whole genome shotgun (WGS) entry which is preliminary data.</text>
</comment>
<dbReference type="PANTHER" id="PTHR43547:SF2">
    <property type="entry name" value="HYBRID SIGNAL TRANSDUCTION HISTIDINE KINASE C"/>
    <property type="match status" value="1"/>
</dbReference>
<keyword evidence="7 8" id="KW-0472">Membrane</keyword>
<dbReference type="InterPro" id="IPR005467">
    <property type="entry name" value="His_kinase_dom"/>
</dbReference>
<organism evidence="10 11">
    <name type="scientific">Pseudidiomarina aestuarii</name>
    <dbReference type="NCBI Taxonomy" id="624146"/>
    <lineage>
        <taxon>Bacteria</taxon>
        <taxon>Pseudomonadati</taxon>
        <taxon>Pseudomonadota</taxon>
        <taxon>Gammaproteobacteria</taxon>
        <taxon>Alteromonadales</taxon>
        <taxon>Idiomarinaceae</taxon>
        <taxon>Pseudidiomarina</taxon>
    </lineage>
</organism>
<keyword evidence="11" id="KW-1185">Reference proteome</keyword>
<dbReference type="AlphaFoldDB" id="A0A7Z7ET54"/>
<reference evidence="11" key="1">
    <citation type="journal article" date="2018" name="Front. Microbiol.">
        <title>Genome-Based Analysis Reveals the Taxonomy and Diversity of the Family Idiomarinaceae.</title>
        <authorList>
            <person name="Liu Y."/>
            <person name="Lai Q."/>
            <person name="Shao Z."/>
        </authorList>
    </citation>
    <scope>NUCLEOTIDE SEQUENCE [LARGE SCALE GENOMIC DNA]</scope>
    <source>
        <strain evidence="11">KYW314</strain>
    </source>
</reference>
<evidence type="ECO:0000256" key="5">
    <source>
        <dbReference type="ARBA" id="ARBA00022777"/>
    </source>
</evidence>
<keyword evidence="6" id="KW-0902">Two-component regulatory system</keyword>
<feature type="domain" description="Histidine kinase" evidence="9">
    <location>
        <begin position="249"/>
        <end position="465"/>
    </location>
</feature>
<dbReference type="RefSeq" id="WP_169931149.1">
    <property type="nucleotide sequence ID" value="NZ_PIPR01000002.1"/>
</dbReference>
<evidence type="ECO:0000313" key="10">
    <source>
        <dbReference type="EMBL" id="RUO39476.1"/>
    </source>
</evidence>
<evidence type="ECO:0000256" key="6">
    <source>
        <dbReference type="ARBA" id="ARBA00023012"/>
    </source>
</evidence>
<dbReference type="InterPro" id="IPR003594">
    <property type="entry name" value="HATPase_dom"/>
</dbReference>
<dbReference type="SUPFAM" id="SSF55874">
    <property type="entry name" value="ATPase domain of HSP90 chaperone/DNA topoisomerase II/histidine kinase"/>
    <property type="match status" value="1"/>
</dbReference>
<comment type="catalytic activity">
    <reaction evidence="1">
        <text>ATP + protein L-histidine = ADP + protein N-phospho-L-histidine.</text>
        <dbReference type="EC" id="2.7.13.3"/>
    </reaction>
</comment>
<evidence type="ECO:0000256" key="2">
    <source>
        <dbReference type="ARBA" id="ARBA00012438"/>
    </source>
</evidence>
<dbReference type="GO" id="GO:0000155">
    <property type="term" value="F:phosphorelay sensor kinase activity"/>
    <property type="evidence" value="ECO:0007669"/>
    <property type="project" value="InterPro"/>
</dbReference>
<keyword evidence="3" id="KW-0597">Phosphoprotein</keyword>
<dbReference type="InterPro" id="IPR003661">
    <property type="entry name" value="HisK_dim/P_dom"/>
</dbReference>
<dbReference type="PROSITE" id="PS50109">
    <property type="entry name" value="HIS_KIN"/>
    <property type="match status" value="1"/>
</dbReference>
<name>A0A7Z7ET54_9GAMM</name>
<feature type="transmembrane region" description="Helical" evidence="8">
    <location>
        <begin position="7"/>
        <end position="26"/>
    </location>
</feature>